<dbReference type="RefSeq" id="WP_144990335.1">
    <property type="nucleotide sequence ID" value="NZ_CP037920.1"/>
</dbReference>
<reference evidence="2 3" key="1">
    <citation type="submission" date="2019-03" db="EMBL/GenBank/DDBJ databases">
        <title>Deep-cultivation of Planctomycetes and their phenomic and genomic characterization uncovers novel biology.</title>
        <authorList>
            <person name="Wiegand S."/>
            <person name="Jogler M."/>
            <person name="Boedeker C."/>
            <person name="Pinto D."/>
            <person name="Vollmers J."/>
            <person name="Rivas-Marin E."/>
            <person name="Kohn T."/>
            <person name="Peeters S.H."/>
            <person name="Heuer A."/>
            <person name="Rast P."/>
            <person name="Oberbeckmann S."/>
            <person name="Bunk B."/>
            <person name="Jeske O."/>
            <person name="Meyerdierks A."/>
            <person name="Storesund J.E."/>
            <person name="Kallscheuer N."/>
            <person name="Luecker S."/>
            <person name="Lage O.M."/>
            <person name="Pohl T."/>
            <person name="Merkel B.J."/>
            <person name="Hornburger P."/>
            <person name="Mueller R.-W."/>
            <person name="Bruemmer F."/>
            <person name="Labrenz M."/>
            <person name="Spormann A.M."/>
            <person name="Op den Camp H."/>
            <person name="Overmann J."/>
            <person name="Amann R."/>
            <person name="Jetten M.S.M."/>
            <person name="Mascher T."/>
            <person name="Medema M.H."/>
            <person name="Devos D.P."/>
            <person name="Kaster A.-K."/>
            <person name="Ovreas L."/>
            <person name="Rohde M."/>
            <person name="Galperin M.Y."/>
            <person name="Jogler C."/>
        </authorList>
    </citation>
    <scope>NUCLEOTIDE SEQUENCE [LARGE SCALE GENOMIC DNA]</scope>
    <source>
        <strain evidence="2 3">V144</strain>
    </source>
</reference>
<dbReference type="EMBL" id="CP037920">
    <property type="protein sequence ID" value="QDU00193.1"/>
    <property type="molecule type" value="Genomic_DNA"/>
</dbReference>
<feature type="compositionally biased region" description="Polar residues" evidence="1">
    <location>
        <begin position="1"/>
        <end position="10"/>
    </location>
</feature>
<dbReference type="KEGG" id="gaw:V144x_57060"/>
<gene>
    <name evidence="2" type="ORF">V144x_57060</name>
</gene>
<accession>A0A517W4K9</accession>
<evidence type="ECO:0000313" key="3">
    <source>
        <dbReference type="Proteomes" id="UP000318704"/>
    </source>
</evidence>
<dbReference type="AlphaFoldDB" id="A0A517W4K9"/>
<feature type="compositionally biased region" description="Basic residues" evidence="1">
    <location>
        <begin position="11"/>
        <end position="23"/>
    </location>
</feature>
<name>A0A517W4K9_9PLAN</name>
<organism evidence="2 3">
    <name type="scientific">Gimesia aquarii</name>
    <dbReference type="NCBI Taxonomy" id="2527964"/>
    <lineage>
        <taxon>Bacteria</taxon>
        <taxon>Pseudomonadati</taxon>
        <taxon>Planctomycetota</taxon>
        <taxon>Planctomycetia</taxon>
        <taxon>Planctomycetales</taxon>
        <taxon>Planctomycetaceae</taxon>
        <taxon>Gimesia</taxon>
    </lineage>
</organism>
<evidence type="ECO:0000256" key="1">
    <source>
        <dbReference type="SAM" id="MobiDB-lite"/>
    </source>
</evidence>
<protein>
    <submittedName>
        <fullName evidence="2">Uncharacterized protein</fullName>
    </submittedName>
</protein>
<sequence length="62" mass="7248">MLWKNANQPSGKKKAPHQHRKKQLQTDYLFKSTAKSEYTFMLPDITRGLEMKIHHSAYITSS</sequence>
<evidence type="ECO:0000313" key="2">
    <source>
        <dbReference type="EMBL" id="QDU00193.1"/>
    </source>
</evidence>
<feature type="region of interest" description="Disordered" evidence="1">
    <location>
        <begin position="1"/>
        <end position="25"/>
    </location>
</feature>
<dbReference type="Proteomes" id="UP000318704">
    <property type="component" value="Chromosome"/>
</dbReference>
<proteinExistence type="predicted"/>